<gene>
    <name evidence="3" type="ORF">ACFSCW_02865</name>
</gene>
<keyword evidence="1" id="KW-0732">Signal</keyword>
<reference evidence="4" key="1">
    <citation type="journal article" date="2019" name="Int. J. Syst. Evol. Microbiol.">
        <title>The Global Catalogue of Microorganisms (GCM) 10K type strain sequencing project: providing services to taxonomists for standard genome sequencing and annotation.</title>
        <authorList>
            <consortium name="The Broad Institute Genomics Platform"/>
            <consortium name="The Broad Institute Genome Sequencing Center for Infectious Disease"/>
            <person name="Wu L."/>
            <person name="Ma J."/>
        </authorList>
    </citation>
    <scope>NUCLEOTIDE SEQUENCE [LARGE SCALE GENOMIC DNA]</scope>
    <source>
        <strain evidence="4">CGMCC 1.16275</strain>
    </source>
</reference>
<dbReference type="Pfam" id="PF04389">
    <property type="entry name" value="Peptidase_M28"/>
    <property type="match status" value="1"/>
</dbReference>
<dbReference type="EC" id="3.4.-.-" evidence="3"/>
<dbReference type="EMBL" id="JBHUDY010000001">
    <property type="protein sequence ID" value="MFD1610739.1"/>
    <property type="molecule type" value="Genomic_DNA"/>
</dbReference>
<dbReference type="InterPro" id="IPR045175">
    <property type="entry name" value="M28_fam"/>
</dbReference>
<evidence type="ECO:0000259" key="2">
    <source>
        <dbReference type="Pfam" id="PF04389"/>
    </source>
</evidence>
<dbReference type="SUPFAM" id="SSF52025">
    <property type="entry name" value="PA domain"/>
    <property type="match status" value="1"/>
</dbReference>
<evidence type="ECO:0000313" key="4">
    <source>
        <dbReference type="Proteomes" id="UP001597115"/>
    </source>
</evidence>
<dbReference type="CDD" id="cd04820">
    <property type="entry name" value="PA_M28_1_1"/>
    <property type="match status" value="1"/>
</dbReference>
<comment type="caution">
    <text evidence="3">The sequence shown here is derived from an EMBL/GenBank/DDBJ whole genome shotgun (WGS) entry which is preliminary data.</text>
</comment>
<feature type="signal peptide" evidence="1">
    <location>
        <begin position="1"/>
        <end position="22"/>
    </location>
</feature>
<keyword evidence="3" id="KW-0378">Hydrolase</keyword>
<proteinExistence type="predicted"/>
<feature type="chain" id="PRO_5045418996" evidence="1">
    <location>
        <begin position="23"/>
        <end position="545"/>
    </location>
</feature>
<protein>
    <submittedName>
        <fullName evidence="3">M28 family metallopeptidase</fullName>
        <ecNumber evidence="3">3.4.-.-</ecNumber>
    </submittedName>
</protein>
<accession>A0ABW4HYM0</accession>
<dbReference type="InterPro" id="IPR046450">
    <property type="entry name" value="PA_dom_sf"/>
</dbReference>
<dbReference type="Gene3D" id="3.40.630.10">
    <property type="entry name" value="Zn peptidases"/>
    <property type="match status" value="1"/>
</dbReference>
<feature type="domain" description="Peptidase M28" evidence="2">
    <location>
        <begin position="292"/>
        <end position="510"/>
    </location>
</feature>
<dbReference type="Proteomes" id="UP001597115">
    <property type="component" value="Unassembled WGS sequence"/>
</dbReference>
<dbReference type="PANTHER" id="PTHR12147:SF26">
    <property type="entry name" value="PEPTIDASE M28 DOMAIN-CONTAINING PROTEIN"/>
    <property type="match status" value="1"/>
</dbReference>
<dbReference type="GO" id="GO:0016787">
    <property type="term" value="F:hydrolase activity"/>
    <property type="evidence" value="ECO:0007669"/>
    <property type="project" value="UniProtKB-KW"/>
</dbReference>
<dbReference type="RefSeq" id="WP_380886693.1">
    <property type="nucleotide sequence ID" value="NZ_JBHUDY010000001.1"/>
</dbReference>
<name>A0ABW4HYM0_9SPHN</name>
<keyword evidence="4" id="KW-1185">Reference proteome</keyword>
<sequence length="545" mass="57921">MSRVLLSLLPLALVSAAAPSPAPVFTPEAFRSHVTFLADDLLEGRDTGSRGHEIAARYVASHFEALGLKPGGYKGGWYQQVPFQKTRRGETPGTLTLSGSRAAGKWTHGQDVIIGINSLEPKTDLSAGIVFVGYGLSDKALGIDDYKGLDVRGKIVVVLSGFPKGMPSEIGAHLSDHKAEQAEAHGAIGTISIDTIQSAAARPWSVRQRYADGSHYDWVAPDGKPHVEAPGLRASASADDTVARALLAGATQTLEQIRAEADQQGGRPKGFALAGTVRIAAETVSERLTSPNVVGVLPGADPKLAPEVVILSAHLDHIGISKARAGDPPNKDRINNGALDNASGIATMLEVARAAATAPVKPRRTLVFLASTAEEKGLLGADYYAHFPTVPLASIVADVDLDMPLLIYPFTDVIAFGADHSTLGKVVADAARPMNIALSPDPMPEEGIFTRSDHYRFVEQGIPAVFLATGYANGGEAAWKRFFANAYHQPADDMNQPIDWTAGARFAEVNYRITRALADADQAPRWYARDYFGDLFAPTAAKASH</sequence>
<evidence type="ECO:0000313" key="3">
    <source>
        <dbReference type="EMBL" id="MFD1610739.1"/>
    </source>
</evidence>
<dbReference type="Gene3D" id="3.50.30.30">
    <property type="match status" value="1"/>
</dbReference>
<dbReference type="InterPro" id="IPR007484">
    <property type="entry name" value="Peptidase_M28"/>
</dbReference>
<dbReference type="PANTHER" id="PTHR12147">
    <property type="entry name" value="METALLOPEPTIDASE M28 FAMILY MEMBER"/>
    <property type="match status" value="1"/>
</dbReference>
<evidence type="ECO:0000256" key="1">
    <source>
        <dbReference type="SAM" id="SignalP"/>
    </source>
</evidence>
<organism evidence="3 4">
    <name type="scientific">Sphingomonas tabacisoli</name>
    <dbReference type="NCBI Taxonomy" id="2249466"/>
    <lineage>
        <taxon>Bacteria</taxon>
        <taxon>Pseudomonadati</taxon>
        <taxon>Pseudomonadota</taxon>
        <taxon>Alphaproteobacteria</taxon>
        <taxon>Sphingomonadales</taxon>
        <taxon>Sphingomonadaceae</taxon>
        <taxon>Sphingomonas</taxon>
    </lineage>
</organism>
<dbReference type="SUPFAM" id="SSF53187">
    <property type="entry name" value="Zn-dependent exopeptidases"/>
    <property type="match status" value="1"/>
</dbReference>